<evidence type="ECO:0000313" key="3">
    <source>
        <dbReference type="Proteomes" id="UP000321723"/>
    </source>
</evidence>
<comment type="caution">
    <text evidence="2">The sequence shown here is derived from an EMBL/GenBank/DDBJ whole genome shotgun (WGS) entry which is preliminary data.</text>
</comment>
<reference evidence="2 3" key="1">
    <citation type="submission" date="2019-07" db="EMBL/GenBank/DDBJ databases">
        <title>Whole genome shotgun sequence of Cellulomonas hominis NBRC 16055.</title>
        <authorList>
            <person name="Hosoyama A."/>
            <person name="Uohara A."/>
            <person name="Ohji S."/>
            <person name="Ichikawa N."/>
        </authorList>
    </citation>
    <scope>NUCLEOTIDE SEQUENCE [LARGE SCALE GENOMIC DNA]</scope>
    <source>
        <strain evidence="2 3">NBRC 16055</strain>
    </source>
</reference>
<gene>
    <name evidence="2" type="ORF">CHO01_00800</name>
</gene>
<dbReference type="AlphaFoldDB" id="A0A511F8S7"/>
<dbReference type="EMBL" id="BJVQ01000001">
    <property type="protein sequence ID" value="GEL44964.1"/>
    <property type="molecule type" value="Genomic_DNA"/>
</dbReference>
<keyword evidence="3" id="KW-1185">Reference proteome</keyword>
<accession>A0A511F8S7</accession>
<feature type="transmembrane region" description="Helical" evidence="1">
    <location>
        <begin position="21"/>
        <end position="39"/>
    </location>
</feature>
<proteinExistence type="predicted"/>
<feature type="transmembrane region" description="Helical" evidence="1">
    <location>
        <begin position="115"/>
        <end position="133"/>
    </location>
</feature>
<keyword evidence="1" id="KW-0472">Membrane</keyword>
<keyword evidence="1" id="KW-1133">Transmembrane helix</keyword>
<organism evidence="2 3">
    <name type="scientific">Cellulomonas hominis</name>
    <dbReference type="NCBI Taxonomy" id="156981"/>
    <lineage>
        <taxon>Bacteria</taxon>
        <taxon>Bacillati</taxon>
        <taxon>Actinomycetota</taxon>
        <taxon>Actinomycetes</taxon>
        <taxon>Micrococcales</taxon>
        <taxon>Cellulomonadaceae</taxon>
        <taxon>Cellulomonas</taxon>
    </lineage>
</organism>
<evidence type="ECO:0000313" key="2">
    <source>
        <dbReference type="EMBL" id="GEL44964.1"/>
    </source>
</evidence>
<evidence type="ECO:0008006" key="4">
    <source>
        <dbReference type="Google" id="ProtNLM"/>
    </source>
</evidence>
<keyword evidence="1" id="KW-0812">Transmembrane</keyword>
<sequence length="145" mass="15030">MTPAAPPVRAARPSRLRAVRTPLLLAGGAAVVTSGLLLVDPHEPGSWGVCPVYALTGRYCAGCGVLRASRDLLTGDLAGAWAMNPLWVLVVPVLVAFWVRGLVRGWRTGTPPAAPPAWVAVGGLLLVAAYSVARNVPAWAPLLAP</sequence>
<name>A0A511F8S7_9CELL</name>
<dbReference type="OrthoDB" id="5966662at2"/>
<dbReference type="Proteomes" id="UP000321723">
    <property type="component" value="Unassembled WGS sequence"/>
</dbReference>
<dbReference type="Pfam" id="PF10825">
    <property type="entry name" value="DUF2752"/>
    <property type="match status" value="1"/>
</dbReference>
<feature type="transmembrane region" description="Helical" evidence="1">
    <location>
        <begin position="86"/>
        <end position="103"/>
    </location>
</feature>
<protein>
    <recommendedName>
        <fullName evidence="4">DUF2752 domain-containing protein</fullName>
    </recommendedName>
</protein>
<evidence type="ECO:0000256" key="1">
    <source>
        <dbReference type="SAM" id="Phobius"/>
    </source>
</evidence>
<dbReference type="InterPro" id="IPR021215">
    <property type="entry name" value="DUF2752"/>
</dbReference>